<sequence length="87" mass="10360">MKNGKNWHDNSCNKKNPFVCYKGTLEDSDFVLVNTTKTWSEAQRHCRENYTDLVTVRNDTDNGKIKEWNEWSWIDLRQGGKLEFNFL</sequence>
<comment type="caution">
    <text evidence="1">The sequence shown here is derived from an EMBL/GenBank/DDBJ whole genome shotgun (WGS) entry which is preliminary data.</text>
</comment>
<gene>
    <name evidence="1" type="ORF">PLEPLA_LOCUS24739</name>
</gene>
<dbReference type="Gene3D" id="3.10.100.10">
    <property type="entry name" value="Mannose-Binding Protein A, subunit A"/>
    <property type="match status" value="1"/>
</dbReference>
<dbReference type="EMBL" id="CADEAL010001926">
    <property type="protein sequence ID" value="CAB1436706.1"/>
    <property type="molecule type" value="Genomic_DNA"/>
</dbReference>
<keyword evidence="2" id="KW-1185">Reference proteome</keyword>
<evidence type="ECO:0008006" key="3">
    <source>
        <dbReference type="Google" id="ProtNLM"/>
    </source>
</evidence>
<dbReference type="AlphaFoldDB" id="A0A9N7UTY0"/>
<evidence type="ECO:0000313" key="1">
    <source>
        <dbReference type="EMBL" id="CAB1436706.1"/>
    </source>
</evidence>
<dbReference type="InterPro" id="IPR016187">
    <property type="entry name" value="CTDL_fold"/>
</dbReference>
<dbReference type="InterPro" id="IPR016186">
    <property type="entry name" value="C-type_lectin-like/link_sf"/>
</dbReference>
<proteinExistence type="predicted"/>
<dbReference type="PANTHER" id="PTHR45784:SF3">
    <property type="entry name" value="C-TYPE LECTIN DOMAIN FAMILY 4 MEMBER K-LIKE-RELATED"/>
    <property type="match status" value="1"/>
</dbReference>
<dbReference type="SUPFAM" id="SSF56436">
    <property type="entry name" value="C-type lectin-like"/>
    <property type="match status" value="1"/>
</dbReference>
<accession>A0A9N7UTY0</accession>
<protein>
    <recommendedName>
        <fullName evidence="3">C-type lectin domain-containing protein</fullName>
    </recommendedName>
</protein>
<organism evidence="1 2">
    <name type="scientific">Pleuronectes platessa</name>
    <name type="common">European plaice</name>
    <dbReference type="NCBI Taxonomy" id="8262"/>
    <lineage>
        <taxon>Eukaryota</taxon>
        <taxon>Metazoa</taxon>
        <taxon>Chordata</taxon>
        <taxon>Craniata</taxon>
        <taxon>Vertebrata</taxon>
        <taxon>Euteleostomi</taxon>
        <taxon>Actinopterygii</taxon>
        <taxon>Neopterygii</taxon>
        <taxon>Teleostei</taxon>
        <taxon>Neoteleostei</taxon>
        <taxon>Acanthomorphata</taxon>
        <taxon>Carangaria</taxon>
        <taxon>Pleuronectiformes</taxon>
        <taxon>Pleuronectoidei</taxon>
        <taxon>Pleuronectidae</taxon>
        <taxon>Pleuronectes</taxon>
    </lineage>
</organism>
<name>A0A9N7UTY0_PLEPL</name>
<dbReference type="PANTHER" id="PTHR45784">
    <property type="entry name" value="C-TYPE LECTIN DOMAIN FAMILY 20 MEMBER A-RELATED"/>
    <property type="match status" value="1"/>
</dbReference>
<evidence type="ECO:0000313" key="2">
    <source>
        <dbReference type="Proteomes" id="UP001153269"/>
    </source>
</evidence>
<dbReference type="Proteomes" id="UP001153269">
    <property type="component" value="Unassembled WGS sequence"/>
</dbReference>
<reference evidence="1" key="1">
    <citation type="submission" date="2020-03" db="EMBL/GenBank/DDBJ databases">
        <authorList>
            <person name="Weist P."/>
        </authorList>
    </citation>
    <scope>NUCLEOTIDE SEQUENCE</scope>
</reference>